<dbReference type="PROSITE" id="PS50850">
    <property type="entry name" value="MFS"/>
    <property type="match status" value="1"/>
</dbReference>
<dbReference type="InterPro" id="IPR011701">
    <property type="entry name" value="MFS"/>
</dbReference>
<sequence>MKNIYTKMAAGLYINYFLLGMINIIIASNMEALSKQLHTSAAGVSYLVSAIGIGKLISLLFAGKLSDTFGRRPFIVSGAFLYLIFLIGIPLSTNYTAAFIFAIFAGIANSFLDSGTYPALIEGFPKNASSATVLIKAFVSIGATVLPFFIAFIADRHLFYGWTFFVPGIIFFLNGFFLLKVPFPNHKQKEDGGRTEASPSDDAFTSQPSIWREGLAIILLGFSSTALFMLVQVWLPKFGQSVLGMPEVQAVKLLSYYSIGALVSVLLLAVLLNRVIQPITVMVLYPVIAAIALLALIFIHQPAVSVISSFVIGLSTAGILQLAMTVMAVLFPKNKGTITSFVNIASSLSFIVIPLVTGAISKAAGLTPVFLLDIGIAAVSALLALFIGIRFKQVMKA</sequence>
<accession>A0A2D3DKU3</accession>
<reference evidence="9" key="1">
    <citation type="submission" date="2020-10" db="EMBL/GenBank/DDBJ databases">
        <title>Complete genome sequence of Bacillus velezensis NST6.</title>
        <authorList>
            <person name="Choi J."/>
        </authorList>
    </citation>
    <scope>NUCLEOTIDE SEQUENCE [LARGE SCALE GENOMIC DNA]</scope>
    <source>
        <strain evidence="9">NST6</strain>
    </source>
</reference>
<keyword evidence="6" id="KW-0472">Membrane</keyword>
<dbReference type="SUPFAM" id="SSF103473">
    <property type="entry name" value="MFS general substrate transporter"/>
    <property type="match status" value="1"/>
</dbReference>
<keyword evidence="5" id="KW-1133">Transmembrane helix</keyword>
<dbReference type="Pfam" id="PF07690">
    <property type="entry name" value="MFS_1"/>
    <property type="match status" value="1"/>
</dbReference>
<protein>
    <submittedName>
        <fullName evidence="8">Inner membrane transport protein YdiM</fullName>
    </submittedName>
</protein>
<evidence type="ECO:0000256" key="2">
    <source>
        <dbReference type="ARBA" id="ARBA00008335"/>
    </source>
</evidence>
<comment type="similarity">
    <text evidence="2">Belongs to the major facilitator superfamily.</text>
</comment>
<dbReference type="InterPro" id="IPR051788">
    <property type="entry name" value="MFS_Transporter"/>
</dbReference>
<dbReference type="GeneID" id="75094502"/>
<proteinExistence type="inferred from homology"/>
<evidence type="ECO:0000256" key="1">
    <source>
        <dbReference type="ARBA" id="ARBA00004651"/>
    </source>
</evidence>
<dbReference type="RefSeq" id="WP_003155573.1">
    <property type="nucleotide sequence ID" value="NZ_AP024501.1"/>
</dbReference>
<dbReference type="GO" id="GO:0022857">
    <property type="term" value="F:transmembrane transporter activity"/>
    <property type="evidence" value="ECO:0007669"/>
    <property type="project" value="InterPro"/>
</dbReference>
<feature type="domain" description="Major facilitator superfamily (MFS) profile" evidence="7">
    <location>
        <begin position="8"/>
        <end position="392"/>
    </location>
</feature>
<evidence type="ECO:0000256" key="3">
    <source>
        <dbReference type="ARBA" id="ARBA00022448"/>
    </source>
</evidence>
<accession>A0A2J0X401</accession>
<evidence type="ECO:0000313" key="8">
    <source>
        <dbReference type="EMBL" id="QOY25919.1"/>
    </source>
</evidence>
<keyword evidence="4" id="KW-0812">Transmembrane</keyword>
<evidence type="ECO:0000313" key="9">
    <source>
        <dbReference type="Proteomes" id="UP000587477"/>
    </source>
</evidence>
<dbReference type="PANTHER" id="PTHR23514">
    <property type="entry name" value="BYPASS OF STOP CODON PROTEIN 6"/>
    <property type="match status" value="1"/>
</dbReference>
<dbReference type="Gene3D" id="1.20.1250.20">
    <property type="entry name" value="MFS general substrate transporter like domains"/>
    <property type="match status" value="2"/>
</dbReference>
<name>A0A2D3DKU3_BACVE</name>
<dbReference type="Proteomes" id="UP000587477">
    <property type="component" value="Chromosome"/>
</dbReference>
<dbReference type="InterPro" id="IPR020846">
    <property type="entry name" value="MFS_dom"/>
</dbReference>
<gene>
    <name evidence="8" type="primary">ydiM</name>
    <name evidence="8" type="ORF">BACVE_000868</name>
</gene>
<dbReference type="AlphaFoldDB" id="A0A2D3DKU3"/>
<evidence type="ECO:0000256" key="6">
    <source>
        <dbReference type="ARBA" id="ARBA00023136"/>
    </source>
</evidence>
<dbReference type="PANTHER" id="PTHR23514:SF3">
    <property type="entry name" value="BYPASS OF STOP CODON PROTEIN 6"/>
    <property type="match status" value="1"/>
</dbReference>
<evidence type="ECO:0000256" key="4">
    <source>
        <dbReference type="ARBA" id="ARBA00022692"/>
    </source>
</evidence>
<comment type="subcellular location">
    <subcellularLocation>
        <location evidence="1">Cell membrane</location>
        <topology evidence="1">Multi-pass membrane protein</topology>
    </subcellularLocation>
</comment>
<dbReference type="EMBL" id="CP063687">
    <property type="protein sequence ID" value="QOY25919.1"/>
    <property type="molecule type" value="Genomic_DNA"/>
</dbReference>
<dbReference type="GO" id="GO:0005886">
    <property type="term" value="C:plasma membrane"/>
    <property type="evidence" value="ECO:0007669"/>
    <property type="project" value="UniProtKB-SubCell"/>
</dbReference>
<evidence type="ECO:0000259" key="7">
    <source>
        <dbReference type="PROSITE" id="PS50850"/>
    </source>
</evidence>
<organism evidence="8 9">
    <name type="scientific">Bacillus velezensis</name>
    <dbReference type="NCBI Taxonomy" id="492670"/>
    <lineage>
        <taxon>Bacteria</taxon>
        <taxon>Bacillati</taxon>
        <taxon>Bacillota</taxon>
        <taxon>Bacilli</taxon>
        <taxon>Bacillales</taxon>
        <taxon>Bacillaceae</taxon>
        <taxon>Bacillus</taxon>
        <taxon>Bacillus amyloliquefaciens group</taxon>
    </lineage>
</organism>
<evidence type="ECO:0000256" key="5">
    <source>
        <dbReference type="ARBA" id="ARBA00022989"/>
    </source>
</evidence>
<keyword evidence="3" id="KW-0813">Transport</keyword>
<dbReference type="STRING" id="1449088.AJ82_04505"/>
<dbReference type="InterPro" id="IPR036259">
    <property type="entry name" value="MFS_trans_sf"/>
</dbReference>